<keyword evidence="3" id="KW-0472">Membrane</keyword>
<dbReference type="GeneID" id="17268793"/>
<keyword evidence="5" id="KW-1185">Reference proteome</keyword>
<feature type="compositionally biased region" description="Acidic residues" evidence="2">
    <location>
        <begin position="247"/>
        <end position="257"/>
    </location>
</feature>
<feature type="coiled-coil region" evidence="1">
    <location>
        <begin position="13"/>
        <end position="47"/>
    </location>
</feature>
<dbReference type="Proteomes" id="UP000013827">
    <property type="component" value="Unassembled WGS sequence"/>
</dbReference>
<dbReference type="RefSeq" id="XP_005775676.1">
    <property type="nucleotide sequence ID" value="XM_005775619.1"/>
</dbReference>
<evidence type="ECO:0000256" key="2">
    <source>
        <dbReference type="SAM" id="MobiDB-lite"/>
    </source>
</evidence>
<protein>
    <recommendedName>
        <fullName evidence="6">ShKT domain-containing protein</fullName>
    </recommendedName>
</protein>
<dbReference type="PaxDb" id="2903-EOD23247"/>
<keyword evidence="3" id="KW-0812">Transmembrane</keyword>
<keyword evidence="1" id="KW-0175">Coiled coil</keyword>
<evidence type="ECO:0000313" key="5">
    <source>
        <dbReference type="Proteomes" id="UP000013827"/>
    </source>
</evidence>
<reference evidence="4" key="2">
    <citation type="submission" date="2024-10" db="UniProtKB">
        <authorList>
            <consortium name="EnsemblProtists"/>
        </authorList>
    </citation>
    <scope>IDENTIFICATION</scope>
</reference>
<sequence length="364" mass="39286">MVESELSSRITTIATLEAENVKLKAENATLEAENVKLKAENATLRNGAASRNLVLSGIAGAVAAALAIALWGSIVSTVAYVEITSKMDDEASMRITSQTPELASLRNADDDCPVAVHETKTVLRETLVFGPSAGGRRRLATTEGACKSPLSVARLYETGVVDVVLPCVTCDGAKSFPVFTPRELKERPDRFVIEGHLGGKFDQLYEVYCPFARAECEANPNLLCSIAEVPDDGSDPEHNFSGGEAMPEPEPESEPEPEPAGRQLAAEELEDLDVSALSNALASETRCADGLDRLPEAEVERLLRPFNLPESARTCSDLLFLGACELKIVQDTLCAQTCGVCEGEERDHLRERRQMFMKCGGEGR</sequence>
<dbReference type="EnsemblProtists" id="EOD23247">
    <property type="protein sequence ID" value="EOD23247"/>
    <property type="gene ID" value="EMIHUDRAFT_239957"/>
</dbReference>
<dbReference type="AlphaFoldDB" id="A0A0D3JIB2"/>
<dbReference type="HOGENOM" id="CLU_049976_0_0_1"/>
<evidence type="ECO:0000256" key="3">
    <source>
        <dbReference type="SAM" id="Phobius"/>
    </source>
</evidence>
<feature type="transmembrane region" description="Helical" evidence="3">
    <location>
        <begin position="53"/>
        <end position="74"/>
    </location>
</feature>
<accession>A0A0D3JIB2</accession>
<feature type="region of interest" description="Disordered" evidence="2">
    <location>
        <begin position="232"/>
        <end position="262"/>
    </location>
</feature>
<reference evidence="5" key="1">
    <citation type="journal article" date="2013" name="Nature">
        <title>Pan genome of the phytoplankton Emiliania underpins its global distribution.</title>
        <authorList>
            <person name="Read B.A."/>
            <person name="Kegel J."/>
            <person name="Klute M.J."/>
            <person name="Kuo A."/>
            <person name="Lefebvre S.C."/>
            <person name="Maumus F."/>
            <person name="Mayer C."/>
            <person name="Miller J."/>
            <person name="Monier A."/>
            <person name="Salamov A."/>
            <person name="Young J."/>
            <person name="Aguilar M."/>
            <person name="Claverie J.M."/>
            <person name="Frickenhaus S."/>
            <person name="Gonzalez K."/>
            <person name="Herman E.K."/>
            <person name="Lin Y.C."/>
            <person name="Napier J."/>
            <person name="Ogata H."/>
            <person name="Sarno A.F."/>
            <person name="Shmutz J."/>
            <person name="Schroeder D."/>
            <person name="de Vargas C."/>
            <person name="Verret F."/>
            <person name="von Dassow P."/>
            <person name="Valentin K."/>
            <person name="Van de Peer Y."/>
            <person name="Wheeler G."/>
            <person name="Dacks J.B."/>
            <person name="Delwiche C.F."/>
            <person name="Dyhrman S.T."/>
            <person name="Glockner G."/>
            <person name="John U."/>
            <person name="Richards T."/>
            <person name="Worden A.Z."/>
            <person name="Zhang X."/>
            <person name="Grigoriev I.V."/>
            <person name="Allen A.E."/>
            <person name="Bidle K."/>
            <person name="Borodovsky M."/>
            <person name="Bowler C."/>
            <person name="Brownlee C."/>
            <person name="Cock J.M."/>
            <person name="Elias M."/>
            <person name="Gladyshev V.N."/>
            <person name="Groth M."/>
            <person name="Guda C."/>
            <person name="Hadaegh A."/>
            <person name="Iglesias-Rodriguez M.D."/>
            <person name="Jenkins J."/>
            <person name="Jones B.M."/>
            <person name="Lawson T."/>
            <person name="Leese F."/>
            <person name="Lindquist E."/>
            <person name="Lobanov A."/>
            <person name="Lomsadze A."/>
            <person name="Malik S.B."/>
            <person name="Marsh M.E."/>
            <person name="Mackinder L."/>
            <person name="Mock T."/>
            <person name="Mueller-Roeber B."/>
            <person name="Pagarete A."/>
            <person name="Parker M."/>
            <person name="Probert I."/>
            <person name="Quesneville H."/>
            <person name="Raines C."/>
            <person name="Rensing S.A."/>
            <person name="Riano-Pachon D.M."/>
            <person name="Richier S."/>
            <person name="Rokitta S."/>
            <person name="Shiraiwa Y."/>
            <person name="Soanes D.M."/>
            <person name="van der Giezen M."/>
            <person name="Wahlund T.M."/>
            <person name="Williams B."/>
            <person name="Wilson W."/>
            <person name="Wolfe G."/>
            <person name="Wurch L.L."/>
        </authorList>
    </citation>
    <scope>NUCLEOTIDE SEQUENCE</scope>
</reference>
<organism evidence="4 5">
    <name type="scientific">Emiliania huxleyi (strain CCMP1516)</name>
    <dbReference type="NCBI Taxonomy" id="280463"/>
    <lineage>
        <taxon>Eukaryota</taxon>
        <taxon>Haptista</taxon>
        <taxon>Haptophyta</taxon>
        <taxon>Prymnesiophyceae</taxon>
        <taxon>Isochrysidales</taxon>
        <taxon>Noelaerhabdaceae</taxon>
        <taxon>Emiliania</taxon>
    </lineage>
</organism>
<evidence type="ECO:0008006" key="6">
    <source>
        <dbReference type="Google" id="ProtNLM"/>
    </source>
</evidence>
<proteinExistence type="predicted"/>
<keyword evidence="3" id="KW-1133">Transmembrane helix</keyword>
<dbReference type="KEGG" id="ehx:EMIHUDRAFT_239957"/>
<name>A0A0D3JIB2_EMIH1</name>
<evidence type="ECO:0000256" key="1">
    <source>
        <dbReference type="SAM" id="Coils"/>
    </source>
</evidence>
<dbReference type="CDD" id="cd14686">
    <property type="entry name" value="bZIP"/>
    <property type="match status" value="1"/>
</dbReference>
<evidence type="ECO:0000313" key="4">
    <source>
        <dbReference type="EnsemblProtists" id="EOD23247"/>
    </source>
</evidence>